<gene>
    <name evidence="2" type="ORF">ED733_005542</name>
</gene>
<reference evidence="3" key="1">
    <citation type="submission" date="2018-12" db="EMBL/GenBank/DDBJ databases">
        <title>The complete genome of Metarhizium rileyi, a key fungal pathogen of Lepidoptera.</title>
        <authorList>
            <person name="Binneck E."/>
            <person name="Lastra C.C.L."/>
            <person name="Sosa-Gomez D.R."/>
        </authorList>
    </citation>
    <scope>NUCLEOTIDE SEQUENCE [LARGE SCALE GENOMIC DNA]</scope>
    <source>
        <strain evidence="3">Cep018-CH2</strain>
    </source>
</reference>
<sequence length="344" mass="37318">MAECVHTAEYPSSPASAAIPSCREDDMLVAVAYSDTTEREPPVPMVPLKNPDRSSRSCSEEPPPISTPSSSSSVYAESTIPTVVDVPQCVEDHTCPPPSSMIEPMSASIYEVTWEEVFPVEEVMDEATGLPMYIAPWIIRSESDDDDNRRVADWTPASVLPLEKHQLVDDQATKKPLRRLKPGGNLGSVASQTPKKKRNFWMSFRRSKKAIAAAVSGSSYSLAPRDGNRRNSRDSSSTTKLECHASALTSKHTARESCEPVAVDSSAGKAEPPQSRPKTLVVSAAEAVKLTDVSITEIEVPTPPAVPKSEALKLVSYSERGHKIDLAIPGGELLSDELRVRFCC</sequence>
<name>A0A5C6GFR3_METRR</name>
<comment type="caution">
    <text evidence="2">The sequence shown here is derived from an EMBL/GenBank/DDBJ whole genome shotgun (WGS) entry which is preliminary data.</text>
</comment>
<feature type="region of interest" description="Disordered" evidence="1">
    <location>
        <begin position="33"/>
        <end position="76"/>
    </location>
</feature>
<dbReference type="AlphaFoldDB" id="A0A5C6GFR3"/>
<feature type="compositionally biased region" description="Low complexity" evidence="1">
    <location>
        <begin position="67"/>
        <end position="76"/>
    </location>
</feature>
<feature type="compositionally biased region" description="Basic and acidic residues" evidence="1">
    <location>
        <begin position="50"/>
        <end position="59"/>
    </location>
</feature>
<dbReference type="EMBL" id="SBHS01000009">
    <property type="protein sequence ID" value="TWU74966.1"/>
    <property type="molecule type" value="Genomic_DNA"/>
</dbReference>
<proteinExistence type="predicted"/>
<accession>A0A5C6GFR3</accession>
<evidence type="ECO:0000313" key="3">
    <source>
        <dbReference type="Proteomes" id="UP000317257"/>
    </source>
</evidence>
<organism evidence="2 3">
    <name type="scientific">Metarhizium rileyi (strain RCEF 4871)</name>
    <name type="common">Nomuraea rileyi</name>
    <dbReference type="NCBI Taxonomy" id="1649241"/>
    <lineage>
        <taxon>Eukaryota</taxon>
        <taxon>Fungi</taxon>
        <taxon>Dikarya</taxon>
        <taxon>Ascomycota</taxon>
        <taxon>Pezizomycotina</taxon>
        <taxon>Sordariomycetes</taxon>
        <taxon>Hypocreomycetidae</taxon>
        <taxon>Hypocreales</taxon>
        <taxon>Clavicipitaceae</taxon>
        <taxon>Metarhizium</taxon>
    </lineage>
</organism>
<feature type="region of interest" description="Disordered" evidence="1">
    <location>
        <begin position="216"/>
        <end position="241"/>
    </location>
</feature>
<evidence type="ECO:0000256" key="1">
    <source>
        <dbReference type="SAM" id="MobiDB-lite"/>
    </source>
</evidence>
<protein>
    <submittedName>
        <fullName evidence="2">Uncharacterized protein</fullName>
    </submittedName>
</protein>
<evidence type="ECO:0000313" key="2">
    <source>
        <dbReference type="EMBL" id="TWU74966.1"/>
    </source>
</evidence>
<dbReference type="Proteomes" id="UP000317257">
    <property type="component" value="Unassembled WGS sequence"/>
</dbReference>
<feature type="region of interest" description="Disordered" evidence="1">
    <location>
        <begin position="254"/>
        <end position="278"/>
    </location>
</feature>